<proteinExistence type="predicted"/>
<dbReference type="EMBL" id="AP018845">
    <property type="protein sequence ID" value="BBF89258.1"/>
    <property type="molecule type" value="Genomic_DNA"/>
</dbReference>
<sequence>MPYGPFGYSTTRTEQRTSKEGKPSRWRLPPSLQWCCFQIFFSDGLALLQVLFSKPAAQFPLSIFLVVVSQ</sequence>
<feature type="compositionally biased region" description="Basic and acidic residues" evidence="1">
    <location>
        <begin position="13"/>
        <end position="23"/>
    </location>
</feature>
<accession>A0A679B9S9</accession>
<evidence type="ECO:0000313" key="3">
    <source>
        <dbReference type="EMBL" id="BBF89258.1"/>
    </source>
</evidence>
<feature type="region of interest" description="Disordered" evidence="1">
    <location>
        <begin position="1"/>
        <end position="25"/>
    </location>
</feature>
<evidence type="ECO:0000256" key="1">
    <source>
        <dbReference type="SAM" id="MobiDB-lite"/>
    </source>
</evidence>
<evidence type="ECO:0000313" key="2">
    <source>
        <dbReference type="EMBL" id="BBF89250.1"/>
    </source>
</evidence>
<reference evidence="3" key="2">
    <citation type="submission" date="2018-08" db="EMBL/GenBank/DDBJ databases">
        <title>Oryza barthii genomic DNA, chromosome 11, BAC clone:OBARTa0093J04.</title>
        <authorList>
            <person name="Wu J."/>
            <person name="Kanamori H."/>
        </authorList>
    </citation>
    <scope>NUCLEOTIDE SEQUENCE</scope>
    <source>
        <strain evidence="3">W1588</strain>
    </source>
</reference>
<gene>
    <name evidence="2" type="primary">OBARTa0064F21.21</name>
    <name evidence="3" type="synonym">OBARTa0093J04.7</name>
</gene>
<name>A0A679B9S9_9ORYZ</name>
<organism evidence="2">
    <name type="scientific">Oryza barthii</name>
    <dbReference type="NCBI Taxonomy" id="65489"/>
    <lineage>
        <taxon>Eukaryota</taxon>
        <taxon>Viridiplantae</taxon>
        <taxon>Streptophyta</taxon>
        <taxon>Embryophyta</taxon>
        <taxon>Tracheophyta</taxon>
        <taxon>Spermatophyta</taxon>
        <taxon>Magnoliopsida</taxon>
        <taxon>Liliopsida</taxon>
        <taxon>Poales</taxon>
        <taxon>Poaceae</taxon>
        <taxon>BOP clade</taxon>
        <taxon>Oryzoideae</taxon>
        <taxon>Oryzeae</taxon>
        <taxon>Oryzinae</taxon>
        <taxon>Oryza</taxon>
    </lineage>
</organism>
<dbReference type="EMBL" id="AP018844">
    <property type="protein sequence ID" value="BBF89250.1"/>
    <property type="molecule type" value="Genomic_DNA"/>
</dbReference>
<reference evidence="2" key="1">
    <citation type="submission" date="2018-08" db="EMBL/GenBank/DDBJ databases">
        <title>Oryza barthii genomic DNA, chromosome 11, BAC clone:OBARTa0064F21.</title>
        <authorList>
            <person name="Wu J."/>
            <person name="Kanamori H."/>
        </authorList>
    </citation>
    <scope>NUCLEOTIDE SEQUENCE</scope>
    <source>
        <strain evidence="2">W1588</strain>
    </source>
</reference>
<dbReference type="AlphaFoldDB" id="A0A679B9S9"/>
<protein>
    <submittedName>
        <fullName evidence="2">Uncharacterized protein</fullName>
    </submittedName>
</protein>